<dbReference type="EMBL" id="ALWO02000014">
    <property type="protein sequence ID" value="EOZ99221.1"/>
    <property type="molecule type" value="Genomic_DNA"/>
</dbReference>
<dbReference type="AlphaFoldDB" id="S2E3V4"/>
<accession>S2E3V4</accession>
<dbReference type="STRING" id="1189612.A33Q_0599"/>
<evidence type="ECO:0000313" key="2">
    <source>
        <dbReference type="Proteomes" id="UP000006073"/>
    </source>
</evidence>
<gene>
    <name evidence="1" type="ORF">A33Q_0599</name>
</gene>
<dbReference type="Proteomes" id="UP000006073">
    <property type="component" value="Unassembled WGS sequence"/>
</dbReference>
<sequence length="55" mass="6375">MILGKKKDFWKGSEKHGVIEKLMSRNDLSSEEIKSFSKEILKKFGENQNEGKFSL</sequence>
<proteinExistence type="predicted"/>
<comment type="caution">
    <text evidence="1">The sequence shown here is derived from an EMBL/GenBank/DDBJ whole genome shotgun (WGS) entry which is preliminary data.</text>
</comment>
<protein>
    <submittedName>
        <fullName evidence="1">Uncharacterized protein</fullName>
    </submittedName>
</protein>
<organism evidence="1 2">
    <name type="scientific">Indibacter alkaliphilus (strain CCUG 57479 / KCTC 22604 / LW1)</name>
    <dbReference type="NCBI Taxonomy" id="1189612"/>
    <lineage>
        <taxon>Bacteria</taxon>
        <taxon>Pseudomonadati</taxon>
        <taxon>Bacteroidota</taxon>
        <taxon>Cytophagia</taxon>
        <taxon>Cytophagales</taxon>
        <taxon>Cyclobacteriaceae</taxon>
    </lineage>
</organism>
<name>S2E3V4_INDAL</name>
<evidence type="ECO:0000313" key="1">
    <source>
        <dbReference type="EMBL" id="EOZ99221.1"/>
    </source>
</evidence>
<reference evidence="1 2" key="1">
    <citation type="journal article" date="2013" name="Genome Announc.">
        <title>Draft Genome Sequence of Indibacter alkaliphilus Strain LW1T, Isolated from Lonar Lake, a Haloalkaline Lake in the Buldana District of Maharashtra, India.</title>
        <authorList>
            <person name="Singh A."/>
            <person name="Kumar Jangir P."/>
            <person name="Sharma R."/>
            <person name="Singh A."/>
            <person name="Kumar Pinnaka A."/>
            <person name="Shivaji S."/>
        </authorList>
    </citation>
    <scope>NUCLEOTIDE SEQUENCE [LARGE SCALE GENOMIC DNA]</scope>
    <source>
        <strain evidence="2">CCUG 57479 / KCTC 22604 / LW1</strain>
    </source>
</reference>
<keyword evidence="2" id="KW-1185">Reference proteome</keyword>